<name>A0AAV3YS47_9GAST</name>
<keyword evidence="2" id="KW-1185">Reference proteome</keyword>
<sequence>MGLPLKCLIRTERRYPLLSAFVTELQQHLISISEIRNVASSSVGDLGVASFEVDGVDMASTGARSKTKKKPFSTPLRARSSVAPLYGGWPGCGCLCDGCPRCGFRRDDRLRFK</sequence>
<accession>A0AAV3YS47</accession>
<protein>
    <submittedName>
        <fullName evidence="1">Uncharacterized protein</fullName>
    </submittedName>
</protein>
<organism evidence="1 2">
    <name type="scientific">Plakobranchus ocellatus</name>
    <dbReference type="NCBI Taxonomy" id="259542"/>
    <lineage>
        <taxon>Eukaryota</taxon>
        <taxon>Metazoa</taxon>
        <taxon>Spiralia</taxon>
        <taxon>Lophotrochozoa</taxon>
        <taxon>Mollusca</taxon>
        <taxon>Gastropoda</taxon>
        <taxon>Heterobranchia</taxon>
        <taxon>Euthyneura</taxon>
        <taxon>Panpulmonata</taxon>
        <taxon>Sacoglossa</taxon>
        <taxon>Placobranchoidea</taxon>
        <taxon>Plakobranchidae</taxon>
        <taxon>Plakobranchus</taxon>
    </lineage>
</organism>
<proteinExistence type="predicted"/>
<dbReference type="EMBL" id="BLXT01001347">
    <property type="protein sequence ID" value="GFN84788.1"/>
    <property type="molecule type" value="Genomic_DNA"/>
</dbReference>
<evidence type="ECO:0000313" key="1">
    <source>
        <dbReference type="EMBL" id="GFN84788.1"/>
    </source>
</evidence>
<dbReference type="AlphaFoldDB" id="A0AAV3YS47"/>
<gene>
    <name evidence="1" type="ORF">PoB_001129400</name>
</gene>
<evidence type="ECO:0000313" key="2">
    <source>
        <dbReference type="Proteomes" id="UP000735302"/>
    </source>
</evidence>
<dbReference type="Proteomes" id="UP000735302">
    <property type="component" value="Unassembled WGS sequence"/>
</dbReference>
<comment type="caution">
    <text evidence="1">The sequence shown here is derived from an EMBL/GenBank/DDBJ whole genome shotgun (WGS) entry which is preliminary data.</text>
</comment>
<reference evidence="1 2" key="1">
    <citation type="journal article" date="2021" name="Elife">
        <title>Chloroplast acquisition without the gene transfer in kleptoplastic sea slugs, Plakobranchus ocellatus.</title>
        <authorList>
            <person name="Maeda T."/>
            <person name="Takahashi S."/>
            <person name="Yoshida T."/>
            <person name="Shimamura S."/>
            <person name="Takaki Y."/>
            <person name="Nagai Y."/>
            <person name="Toyoda A."/>
            <person name="Suzuki Y."/>
            <person name="Arimoto A."/>
            <person name="Ishii H."/>
            <person name="Satoh N."/>
            <person name="Nishiyama T."/>
            <person name="Hasebe M."/>
            <person name="Maruyama T."/>
            <person name="Minagawa J."/>
            <person name="Obokata J."/>
            <person name="Shigenobu S."/>
        </authorList>
    </citation>
    <scope>NUCLEOTIDE SEQUENCE [LARGE SCALE GENOMIC DNA]</scope>
</reference>